<name>H2ZXQ6_LATCH</name>
<dbReference type="Gene3D" id="2.60.40.150">
    <property type="entry name" value="C2 domain"/>
    <property type="match status" value="1"/>
</dbReference>
<sequence>RAACVVLSVSPVLLLFLHGVAAHCFTGLYEECESADFIPGHNLGGEGFDITTLARKGAYIFQVDVALRKNETCTLCRNRLLGNKVQRLPPPVLDWHVRPRCSNKVRSSIYETSTAFATTASSLVNNNWRAGLGVMPVPGVNTEVVLSGSHSRMSEYAMGKAKSDKYSFSSQEVSCSYYGYRLSRHAALKPQFSFDLKLLPPVYNFSSKAEYHQLIDIYGTHYIKQVWLGGRVKEVTALRTCELAINALTEDEVKDCLGVEASVNIVHRVRISSGYNKCKEVKKKHLSNSNFSEKFNEREVEVIGGGSADVTELLFPSGDKKDSFKNWIHSLKSMPDVVHYSLAPLHLLVRLPGPTKDSLKRAITEYIEQRAVQKTCSQCPSGSYRSQRQKCTCVCMANDVLAPSCCPKQRGVGRLTVLIKQGKGLWGDTFTRTDGYVKVFFGKEEQRTPVISNNNHPVWNRQVEFGTVNLLLGSTLRVEVWDQDRGWDDDKLGACEKPVKATSAWQEHLCYLNHGSVVFAVLLTCAPHLGGELCSNYHAPTRQNEDTPSKPKGTS</sequence>
<organism evidence="13 14">
    <name type="scientific">Latimeria chalumnae</name>
    <name type="common">Coelacanth</name>
    <dbReference type="NCBI Taxonomy" id="7897"/>
    <lineage>
        <taxon>Eukaryota</taxon>
        <taxon>Metazoa</taxon>
        <taxon>Chordata</taxon>
        <taxon>Craniata</taxon>
        <taxon>Vertebrata</taxon>
        <taxon>Euteleostomi</taxon>
        <taxon>Coelacanthiformes</taxon>
        <taxon>Coelacanthidae</taxon>
        <taxon>Latimeria</taxon>
    </lineage>
</organism>
<dbReference type="SMART" id="SM00457">
    <property type="entry name" value="MACPF"/>
    <property type="match status" value="1"/>
</dbReference>
<keyword evidence="5 10" id="KW-0732">Signal</keyword>
<evidence type="ECO:0000256" key="10">
    <source>
        <dbReference type="SAM" id="SignalP"/>
    </source>
</evidence>
<dbReference type="GO" id="GO:0001771">
    <property type="term" value="P:immunological synapse formation"/>
    <property type="evidence" value="ECO:0007669"/>
    <property type="project" value="TreeGrafter"/>
</dbReference>
<evidence type="ECO:0000259" key="12">
    <source>
        <dbReference type="PROSITE" id="PS51412"/>
    </source>
</evidence>
<reference evidence="14" key="1">
    <citation type="submission" date="2011-08" db="EMBL/GenBank/DDBJ databases">
        <title>The draft genome of Latimeria chalumnae.</title>
        <authorList>
            <person name="Di Palma F."/>
            <person name="Alfoldi J."/>
            <person name="Johnson J."/>
            <person name="Berlin A."/>
            <person name="Gnerre S."/>
            <person name="Jaffe D."/>
            <person name="MacCallum I."/>
            <person name="Young S."/>
            <person name="Walker B.J."/>
            <person name="Lander E."/>
            <person name="Lindblad-Toh K."/>
        </authorList>
    </citation>
    <scope>NUCLEOTIDE SEQUENCE [LARGE SCALE GENOMIC DNA]</scope>
    <source>
        <strain evidence="14">Wild caught</strain>
    </source>
</reference>
<feature type="chain" id="PRO_5003579688" description="Perforin 1" evidence="10">
    <location>
        <begin position="23"/>
        <end position="555"/>
    </location>
</feature>
<dbReference type="STRING" id="7897.ENSLACP00000002177"/>
<evidence type="ECO:0000256" key="7">
    <source>
        <dbReference type="ARBA" id="ARBA00023136"/>
    </source>
</evidence>
<keyword evidence="7" id="KW-0472">Membrane</keyword>
<dbReference type="InterPro" id="IPR020863">
    <property type="entry name" value="MACPF_CS"/>
</dbReference>
<dbReference type="InterPro" id="IPR020864">
    <property type="entry name" value="MACPF"/>
</dbReference>
<dbReference type="EMBL" id="AFYH01239832">
    <property type="status" value="NOT_ANNOTATED_CDS"/>
    <property type="molecule type" value="Genomic_DNA"/>
</dbReference>
<evidence type="ECO:0008006" key="15">
    <source>
        <dbReference type="Google" id="ProtNLM"/>
    </source>
</evidence>
<gene>
    <name evidence="13" type="primary">LOC102366246</name>
</gene>
<dbReference type="InterPro" id="IPR035892">
    <property type="entry name" value="C2_domain_sf"/>
</dbReference>
<dbReference type="GO" id="GO:0005576">
    <property type="term" value="C:extracellular region"/>
    <property type="evidence" value="ECO:0007669"/>
    <property type="project" value="UniProtKB-SubCell"/>
</dbReference>
<dbReference type="FunCoup" id="H2ZXQ6">
    <property type="interactions" value="260"/>
</dbReference>
<dbReference type="HOGENOM" id="CLU_039516_2_0_1"/>
<dbReference type="Ensembl" id="ENSLACT00000002194.1">
    <property type="protein sequence ID" value="ENSLACP00000002177.1"/>
    <property type="gene ID" value="ENSLACG00000001946.1"/>
</dbReference>
<evidence type="ECO:0000256" key="3">
    <source>
        <dbReference type="ARBA" id="ARBA00009214"/>
    </source>
</evidence>
<dbReference type="PANTHER" id="PTHR46096">
    <property type="entry name" value="PERFORIN-1"/>
    <property type="match status" value="1"/>
</dbReference>
<dbReference type="Pfam" id="PF01823">
    <property type="entry name" value="MACPF"/>
    <property type="match status" value="1"/>
</dbReference>
<dbReference type="AlphaFoldDB" id="H2ZXQ6"/>
<evidence type="ECO:0000256" key="2">
    <source>
        <dbReference type="ARBA" id="ARBA00004613"/>
    </source>
</evidence>
<keyword evidence="8" id="KW-1015">Disulfide bond</keyword>
<evidence type="ECO:0000313" key="14">
    <source>
        <dbReference type="Proteomes" id="UP000008672"/>
    </source>
</evidence>
<keyword evidence="6" id="KW-0204">Cytolysis</keyword>
<evidence type="ECO:0000256" key="6">
    <source>
        <dbReference type="ARBA" id="ARBA00022852"/>
    </source>
</evidence>
<evidence type="ECO:0000256" key="1">
    <source>
        <dbReference type="ARBA" id="ARBA00004370"/>
    </source>
</evidence>
<dbReference type="PROSITE" id="PS51412">
    <property type="entry name" value="MACPF_2"/>
    <property type="match status" value="1"/>
</dbReference>
<dbReference type="PROSITE" id="PS00279">
    <property type="entry name" value="MACPF_1"/>
    <property type="match status" value="1"/>
</dbReference>
<comment type="subcellular location">
    <subcellularLocation>
        <location evidence="1">Membrane</location>
    </subcellularLocation>
    <subcellularLocation>
        <location evidence="2">Secreted</location>
    </subcellularLocation>
</comment>
<reference evidence="13" key="2">
    <citation type="submission" date="2025-08" db="UniProtKB">
        <authorList>
            <consortium name="Ensembl"/>
        </authorList>
    </citation>
    <scope>IDENTIFICATION</scope>
</reference>
<evidence type="ECO:0000256" key="5">
    <source>
        <dbReference type="ARBA" id="ARBA00022729"/>
    </source>
</evidence>
<evidence type="ECO:0000259" key="11">
    <source>
        <dbReference type="PROSITE" id="PS50004"/>
    </source>
</evidence>
<feature type="domain" description="MACPF" evidence="12">
    <location>
        <begin position="28"/>
        <end position="374"/>
    </location>
</feature>
<dbReference type="OMA" id="FNERTYE"/>
<feature type="region of interest" description="Disordered" evidence="9">
    <location>
        <begin position="536"/>
        <end position="555"/>
    </location>
</feature>
<evidence type="ECO:0000313" key="13">
    <source>
        <dbReference type="Ensembl" id="ENSLACP00000002177.1"/>
    </source>
</evidence>
<dbReference type="eggNOG" id="ENOG502RQWS">
    <property type="taxonomic scope" value="Eukaryota"/>
</dbReference>
<dbReference type="GeneTree" id="ENSGT00530000063725"/>
<dbReference type="GO" id="GO:0016020">
    <property type="term" value="C:membrane"/>
    <property type="evidence" value="ECO:0007669"/>
    <property type="project" value="UniProtKB-SubCell"/>
</dbReference>
<dbReference type="SUPFAM" id="SSF49562">
    <property type="entry name" value="C2 domain (Calcium/lipid-binding domain, CaLB)"/>
    <property type="match status" value="1"/>
</dbReference>
<dbReference type="PANTHER" id="PTHR46096:SF3">
    <property type="entry name" value="PERFORIN-1"/>
    <property type="match status" value="1"/>
</dbReference>
<feature type="domain" description="C2" evidence="11">
    <location>
        <begin position="396"/>
        <end position="512"/>
    </location>
</feature>
<dbReference type="InterPro" id="IPR052784">
    <property type="entry name" value="Perforin-1_pore-forming"/>
</dbReference>
<keyword evidence="4" id="KW-0964">Secreted</keyword>
<accession>H2ZXQ6</accession>
<dbReference type="GO" id="GO:0031640">
    <property type="term" value="P:killing of cells of another organism"/>
    <property type="evidence" value="ECO:0007669"/>
    <property type="project" value="UniProtKB-KW"/>
</dbReference>
<dbReference type="InParanoid" id="H2ZXQ6"/>
<feature type="signal peptide" evidence="10">
    <location>
        <begin position="1"/>
        <end position="22"/>
    </location>
</feature>
<proteinExistence type="inferred from homology"/>
<dbReference type="GO" id="GO:0022829">
    <property type="term" value="F:wide pore channel activity"/>
    <property type="evidence" value="ECO:0007669"/>
    <property type="project" value="TreeGrafter"/>
</dbReference>
<dbReference type="PROSITE" id="PS50004">
    <property type="entry name" value="C2"/>
    <property type="match status" value="1"/>
</dbReference>
<keyword evidence="14" id="KW-1185">Reference proteome</keyword>
<dbReference type="GO" id="GO:0001913">
    <property type="term" value="P:T cell mediated cytotoxicity"/>
    <property type="evidence" value="ECO:0007669"/>
    <property type="project" value="TreeGrafter"/>
</dbReference>
<dbReference type="Proteomes" id="UP000008672">
    <property type="component" value="Unassembled WGS sequence"/>
</dbReference>
<dbReference type="SMART" id="SM00239">
    <property type="entry name" value="C2"/>
    <property type="match status" value="1"/>
</dbReference>
<evidence type="ECO:0000256" key="8">
    <source>
        <dbReference type="ARBA" id="ARBA00023157"/>
    </source>
</evidence>
<protein>
    <recommendedName>
        <fullName evidence="15">Perforin 1</fullName>
    </recommendedName>
</protein>
<dbReference type="GO" id="GO:0051607">
    <property type="term" value="P:defense response to virus"/>
    <property type="evidence" value="ECO:0007669"/>
    <property type="project" value="TreeGrafter"/>
</dbReference>
<evidence type="ECO:0000256" key="4">
    <source>
        <dbReference type="ARBA" id="ARBA00022525"/>
    </source>
</evidence>
<dbReference type="Pfam" id="PF00168">
    <property type="entry name" value="C2"/>
    <property type="match status" value="1"/>
</dbReference>
<dbReference type="InterPro" id="IPR000008">
    <property type="entry name" value="C2_dom"/>
</dbReference>
<reference evidence="13" key="3">
    <citation type="submission" date="2025-09" db="UniProtKB">
        <authorList>
            <consortium name="Ensembl"/>
        </authorList>
    </citation>
    <scope>IDENTIFICATION</scope>
</reference>
<evidence type="ECO:0000256" key="9">
    <source>
        <dbReference type="SAM" id="MobiDB-lite"/>
    </source>
</evidence>
<comment type="similarity">
    <text evidence="3">Belongs to the complement C6/C7/C8/C9 family.</text>
</comment>